<dbReference type="Gene3D" id="3.40.50.1000">
    <property type="entry name" value="HAD superfamily/HAD-like"/>
    <property type="match status" value="1"/>
</dbReference>
<dbReference type="CDD" id="cd07503">
    <property type="entry name" value="HAD_HisB-N"/>
    <property type="match status" value="1"/>
</dbReference>
<dbReference type="InterPro" id="IPR006549">
    <property type="entry name" value="HAD-SF_hydro_IIIA"/>
</dbReference>
<evidence type="ECO:0000313" key="14">
    <source>
        <dbReference type="EMBL" id="RXK16561.1"/>
    </source>
</evidence>
<dbReference type="GO" id="GO:0005975">
    <property type="term" value="P:carbohydrate metabolic process"/>
    <property type="evidence" value="ECO:0007669"/>
    <property type="project" value="InterPro"/>
</dbReference>
<feature type="site" description="Contributes to substrate recognition" evidence="12">
    <location>
        <position position="100"/>
    </location>
</feature>
<feature type="binding site" evidence="11">
    <location>
        <begin position="16"/>
        <end position="19"/>
    </location>
    <ligand>
        <name>substrate</name>
    </ligand>
</feature>
<dbReference type="SUPFAM" id="SSF56784">
    <property type="entry name" value="HAD-like"/>
    <property type="match status" value="1"/>
</dbReference>
<dbReference type="NCBIfam" id="TIGR01662">
    <property type="entry name" value="HAD-SF-IIIA"/>
    <property type="match status" value="1"/>
</dbReference>
<feature type="binding site" evidence="11">
    <location>
        <begin position="50"/>
        <end position="53"/>
    </location>
    <ligand>
        <name>substrate</name>
    </ligand>
</feature>
<keyword evidence="6 9" id="KW-0119">Carbohydrate metabolism</keyword>
<dbReference type="Pfam" id="PF13242">
    <property type="entry name" value="Hydrolase_like"/>
    <property type="match status" value="1"/>
</dbReference>
<evidence type="ECO:0000256" key="13">
    <source>
        <dbReference type="PIRSR" id="PIRSR004682-4"/>
    </source>
</evidence>
<evidence type="ECO:0000256" key="6">
    <source>
        <dbReference type="ARBA" id="ARBA00023277"/>
    </source>
</evidence>
<dbReference type="PIRSF" id="PIRSF004682">
    <property type="entry name" value="GmhB"/>
    <property type="match status" value="1"/>
</dbReference>
<feature type="binding site" evidence="13">
    <location>
        <position position="89"/>
    </location>
    <ligand>
        <name>Zn(2+)</name>
        <dbReference type="ChEBI" id="CHEBI:29105"/>
    </ligand>
</feature>
<feature type="binding site" evidence="11">
    <location>
        <begin position="100"/>
        <end position="101"/>
    </location>
    <ligand>
        <name>substrate</name>
    </ligand>
</feature>
<evidence type="ECO:0000256" key="9">
    <source>
        <dbReference type="PIRNR" id="PIRNR004682"/>
    </source>
</evidence>
<feature type="binding site" evidence="11">
    <location>
        <position position="127"/>
    </location>
    <ligand>
        <name>substrate</name>
    </ligand>
</feature>
<feature type="binding site" evidence="13">
    <location>
        <position position="126"/>
    </location>
    <ligand>
        <name>Mg(2+)</name>
        <dbReference type="ChEBI" id="CHEBI:18420"/>
    </ligand>
</feature>
<evidence type="ECO:0000256" key="3">
    <source>
        <dbReference type="ARBA" id="ARBA00022723"/>
    </source>
</evidence>
<keyword evidence="5 13" id="KW-0862">Zinc</keyword>
<dbReference type="AlphaFoldDB" id="A0AAX2ALA8"/>
<dbReference type="InterPro" id="IPR004446">
    <property type="entry name" value="Heptose_bisP_phosphatase"/>
</dbReference>
<keyword evidence="15" id="KW-1185">Reference proteome</keyword>
<evidence type="ECO:0000256" key="2">
    <source>
        <dbReference type="ARBA" id="ARBA00022490"/>
    </source>
</evidence>
<name>A0AAX2ALA8_9BACT</name>
<comment type="caution">
    <text evidence="14">The sequence shown here is derived from an EMBL/GenBank/DDBJ whole genome shotgun (WGS) entry which is preliminary data.</text>
</comment>
<dbReference type="GO" id="GO:0046872">
    <property type="term" value="F:metal ion binding"/>
    <property type="evidence" value="ECO:0007669"/>
    <property type="project" value="UniProtKB-KW"/>
</dbReference>
<comment type="subcellular location">
    <subcellularLocation>
        <location evidence="1 9">Cytoplasm</location>
    </subcellularLocation>
</comment>
<organism evidence="14 15">
    <name type="scientific">Malaciobacter mytili LMG 24559</name>
    <dbReference type="NCBI Taxonomy" id="1032238"/>
    <lineage>
        <taxon>Bacteria</taxon>
        <taxon>Pseudomonadati</taxon>
        <taxon>Campylobacterota</taxon>
        <taxon>Epsilonproteobacteria</taxon>
        <taxon>Campylobacterales</taxon>
        <taxon>Arcobacteraceae</taxon>
        <taxon>Malaciobacter</taxon>
    </lineage>
</organism>
<dbReference type="FunFam" id="3.40.50.1000:FF:000037">
    <property type="entry name" value="D,D-heptose 1,7-bisphosphate phosphatase"/>
    <property type="match status" value="1"/>
</dbReference>
<accession>A0AAX2ALA8</accession>
<dbReference type="InterPro" id="IPR023214">
    <property type="entry name" value="HAD_sf"/>
</dbReference>
<keyword evidence="3 13" id="KW-0479">Metal-binding</keyword>
<dbReference type="KEGG" id="amyt:AMYT_0917"/>
<gene>
    <name evidence="14" type="ORF">CP985_02140</name>
</gene>
<dbReference type="PANTHER" id="PTHR42891:SF1">
    <property type="entry name" value="D-GLYCERO-BETA-D-MANNO-HEPTOSE-1,7-BISPHOSPHATE 7-PHOSPHATASE"/>
    <property type="match status" value="1"/>
</dbReference>
<sequence length="174" mass="20231">MQKAFFIDRDGVINIDKNYVYKIDDFEFIEGVFDSFKYLQEKGYKLFIITNQSGIGRGYYKEEEFLELTSWMKQQFDKKGIQIEEVKYCPHSPESNCNCRKPKTGMIDEILKSYDIDLENSWLIGDKDSDINCAINAGIKNSIQVKSGQEFDEKKSQATFIINSIKEIKKVVTI</sequence>
<feature type="binding site" evidence="11">
    <location>
        <begin position="8"/>
        <end position="10"/>
    </location>
    <ligand>
        <name>substrate</name>
    </ligand>
</feature>
<feature type="active site" description="Nucleophile" evidence="10">
    <location>
        <position position="8"/>
    </location>
</feature>
<keyword evidence="2 9" id="KW-0963">Cytoplasm</keyword>
<evidence type="ECO:0000256" key="5">
    <source>
        <dbReference type="ARBA" id="ARBA00022833"/>
    </source>
</evidence>
<dbReference type="PANTHER" id="PTHR42891">
    <property type="entry name" value="D-GLYCERO-BETA-D-MANNO-HEPTOSE-1,7-BISPHOSPHATE 7-PHOSPHATASE"/>
    <property type="match status" value="1"/>
</dbReference>
<evidence type="ECO:0000256" key="10">
    <source>
        <dbReference type="PIRSR" id="PIRSR004682-1"/>
    </source>
</evidence>
<feature type="binding site" evidence="13">
    <location>
        <position position="127"/>
    </location>
    <ligand>
        <name>Mg(2+)</name>
        <dbReference type="ChEBI" id="CHEBI:18420"/>
    </ligand>
</feature>
<feature type="binding site" evidence="13">
    <location>
        <position position="97"/>
    </location>
    <ligand>
        <name>Zn(2+)</name>
        <dbReference type="ChEBI" id="CHEBI:29105"/>
    </ligand>
</feature>
<keyword evidence="4 9" id="KW-0378">Hydrolase</keyword>
<evidence type="ECO:0000256" key="7">
    <source>
        <dbReference type="ARBA" id="ARBA00031828"/>
    </source>
</evidence>
<dbReference type="RefSeq" id="WP_114841374.1">
    <property type="nucleotide sequence ID" value="NZ_CP031219.1"/>
</dbReference>
<comment type="cofactor">
    <cofactor evidence="13">
        <name>Zn(2+)</name>
        <dbReference type="ChEBI" id="CHEBI:29105"/>
    </cofactor>
</comment>
<protein>
    <recommendedName>
        <fullName evidence="7 9">D,D-heptose 1,7-bisphosphate phosphatase</fullName>
        <ecNumber evidence="9">3.1.3.-</ecNumber>
    </recommendedName>
</protein>
<feature type="binding site" evidence="13">
    <location>
        <position position="91"/>
    </location>
    <ligand>
        <name>Zn(2+)</name>
        <dbReference type="ChEBI" id="CHEBI:29105"/>
    </ligand>
</feature>
<reference evidence="14 15" key="1">
    <citation type="submission" date="2017-09" db="EMBL/GenBank/DDBJ databases">
        <title>Genomics of the genus Arcobacter.</title>
        <authorList>
            <person name="Perez-Cataluna A."/>
            <person name="Figueras M.J."/>
            <person name="Salas-Masso N."/>
        </authorList>
    </citation>
    <scope>NUCLEOTIDE SEQUENCE [LARGE SCALE GENOMIC DNA]</scope>
    <source>
        <strain evidence="14 15">CECT 7386</strain>
    </source>
</reference>
<dbReference type="EC" id="3.1.3.-" evidence="9"/>
<feature type="site" description="Stabilizes the phosphoryl group" evidence="12">
    <location>
        <position position="101"/>
    </location>
</feature>
<proteinExistence type="inferred from homology"/>
<dbReference type="InterPro" id="IPR036412">
    <property type="entry name" value="HAD-like_sf"/>
</dbReference>
<evidence type="ECO:0000256" key="4">
    <source>
        <dbReference type="ARBA" id="ARBA00022801"/>
    </source>
</evidence>
<feature type="binding site" evidence="13">
    <location>
        <position position="8"/>
    </location>
    <ligand>
        <name>Mg(2+)</name>
        <dbReference type="ChEBI" id="CHEBI:18420"/>
    </ligand>
</feature>
<evidence type="ECO:0000256" key="8">
    <source>
        <dbReference type="ARBA" id="ARBA00061616"/>
    </source>
</evidence>
<dbReference type="NCBIfam" id="TIGR00213">
    <property type="entry name" value="GmhB_yaeD"/>
    <property type="match status" value="1"/>
</dbReference>
<evidence type="ECO:0000256" key="12">
    <source>
        <dbReference type="PIRSR" id="PIRSR004682-3"/>
    </source>
</evidence>
<dbReference type="EMBL" id="NXID01000005">
    <property type="protein sequence ID" value="RXK16561.1"/>
    <property type="molecule type" value="Genomic_DNA"/>
</dbReference>
<feature type="active site" description="Proton donor" evidence="10">
    <location>
        <position position="10"/>
    </location>
</feature>
<dbReference type="InterPro" id="IPR006543">
    <property type="entry name" value="Histidinol-phos"/>
</dbReference>
<dbReference type="GO" id="GO:0005737">
    <property type="term" value="C:cytoplasm"/>
    <property type="evidence" value="ECO:0007669"/>
    <property type="project" value="UniProtKB-SubCell"/>
</dbReference>
<feature type="binding site" evidence="13">
    <location>
        <position position="99"/>
    </location>
    <ligand>
        <name>Zn(2+)</name>
        <dbReference type="ChEBI" id="CHEBI:29105"/>
    </ligand>
</feature>
<evidence type="ECO:0000256" key="11">
    <source>
        <dbReference type="PIRSR" id="PIRSR004682-2"/>
    </source>
</evidence>
<comment type="similarity">
    <text evidence="8 9">Belongs to the gmhB family.</text>
</comment>
<dbReference type="Proteomes" id="UP000290092">
    <property type="component" value="Unassembled WGS sequence"/>
</dbReference>
<dbReference type="NCBIfam" id="TIGR01656">
    <property type="entry name" value="Histidinol-ppas"/>
    <property type="match status" value="1"/>
</dbReference>
<keyword evidence="13" id="KW-0460">Magnesium</keyword>
<feature type="site" description="Stabilizes the phosphoryl group" evidence="12">
    <location>
        <position position="50"/>
    </location>
</feature>
<dbReference type="NCBIfam" id="NF006506">
    <property type="entry name" value="PRK08942.1"/>
    <property type="match status" value="1"/>
</dbReference>
<comment type="cofactor">
    <cofactor evidence="13">
        <name>Mg(2+)</name>
        <dbReference type="ChEBI" id="CHEBI:18420"/>
    </cofactor>
</comment>
<dbReference type="GO" id="GO:0016791">
    <property type="term" value="F:phosphatase activity"/>
    <property type="evidence" value="ECO:0007669"/>
    <property type="project" value="InterPro"/>
</dbReference>
<feature type="binding site" evidence="13">
    <location>
        <position position="10"/>
    </location>
    <ligand>
        <name>Mg(2+)</name>
        <dbReference type="ChEBI" id="CHEBI:18420"/>
    </ligand>
</feature>
<evidence type="ECO:0000313" key="15">
    <source>
        <dbReference type="Proteomes" id="UP000290092"/>
    </source>
</evidence>
<evidence type="ECO:0000256" key="1">
    <source>
        <dbReference type="ARBA" id="ARBA00004496"/>
    </source>
</evidence>